<dbReference type="AlphaFoldDB" id="A0A8J5JVG7"/>
<evidence type="ECO:0000313" key="3">
    <source>
        <dbReference type="Proteomes" id="UP000747542"/>
    </source>
</evidence>
<dbReference type="GO" id="GO:0005634">
    <property type="term" value="C:nucleus"/>
    <property type="evidence" value="ECO:0007669"/>
    <property type="project" value="TreeGrafter"/>
</dbReference>
<proteinExistence type="predicted"/>
<evidence type="ECO:0000256" key="1">
    <source>
        <dbReference type="ARBA" id="ARBA00022705"/>
    </source>
</evidence>
<dbReference type="FunFam" id="1.20.272.10:FF:000002">
    <property type="entry name" value="Replication factor C subunit 3"/>
    <property type="match status" value="1"/>
</dbReference>
<dbReference type="InterPro" id="IPR008921">
    <property type="entry name" value="DNA_pol3_clamp-load_cplx_C"/>
</dbReference>
<organism evidence="2 3">
    <name type="scientific">Homarus americanus</name>
    <name type="common">American lobster</name>
    <dbReference type="NCBI Taxonomy" id="6706"/>
    <lineage>
        <taxon>Eukaryota</taxon>
        <taxon>Metazoa</taxon>
        <taxon>Ecdysozoa</taxon>
        <taxon>Arthropoda</taxon>
        <taxon>Crustacea</taxon>
        <taxon>Multicrustacea</taxon>
        <taxon>Malacostraca</taxon>
        <taxon>Eumalacostraca</taxon>
        <taxon>Eucarida</taxon>
        <taxon>Decapoda</taxon>
        <taxon>Pleocyemata</taxon>
        <taxon>Astacidea</taxon>
        <taxon>Nephropoidea</taxon>
        <taxon>Nephropidae</taxon>
        <taxon>Homarus</taxon>
    </lineage>
</organism>
<name>A0A8J5JVG7_HOMAM</name>
<dbReference type="SUPFAM" id="SSF48019">
    <property type="entry name" value="post-AAA+ oligomerization domain-like"/>
    <property type="match status" value="1"/>
</dbReference>
<evidence type="ECO:0000313" key="2">
    <source>
        <dbReference type="EMBL" id="KAG7161969.1"/>
    </source>
</evidence>
<dbReference type="GO" id="GO:0005663">
    <property type="term" value="C:DNA replication factor C complex"/>
    <property type="evidence" value="ECO:0007669"/>
    <property type="project" value="TreeGrafter"/>
</dbReference>
<sequence length="283" mass="32588">MSLWVDKYRPKELSKLDYHIQQAGHLKKLVECGDFPHLLVYGPPGAGKKTRIMCLLRELYGAGVERLRIEHQNFQCQRNDSLLPVVVLTEVDKLTKDAQHALRRTMEKYMATCRLILCANSTSKVIPAIRSRCLGVRVAAPSELAISQILQVHRGSPMNELKQRWYPFTAQQAISSPDWEIFLQQTATKIMEEQSPNRLLVVRERIYELLTHCIPPEVIFKGLLKELVRNCDGELKFEVTSLAAYHEHRLNLGSKAIYHIEAFIAAFMARYKRFLEESVPDIF</sequence>
<dbReference type="GO" id="GO:0006281">
    <property type="term" value="P:DNA repair"/>
    <property type="evidence" value="ECO:0007669"/>
    <property type="project" value="TreeGrafter"/>
</dbReference>
<comment type="caution">
    <text evidence="2">The sequence shown here is derived from an EMBL/GenBank/DDBJ whole genome shotgun (WGS) entry which is preliminary data.</text>
</comment>
<dbReference type="CDD" id="cd00009">
    <property type="entry name" value="AAA"/>
    <property type="match status" value="1"/>
</dbReference>
<dbReference type="SUPFAM" id="SSF52540">
    <property type="entry name" value="P-loop containing nucleoside triphosphate hydrolases"/>
    <property type="match status" value="1"/>
</dbReference>
<gene>
    <name evidence="2" type="primary">RFC3-L</name>
    <name evidence="2" type="ORF">Hamer_G026477</name>
</gene>
<protein>
    <submittedName>
        <fullName evidence="2">Replication factor C subunit 3-like</fullName>
    </submittedName>
</protein>
<reference evidence="2" key="1">
    <citation type="journal article" date="2021" name="Sci. Adv.">
        <title>The American lobster genome reveals insights on longevity, neural, and immune adaptations.</title>
        <authorList>
            <person name="Polinski J.M."/>
            <person name="Zimin A.V."/>
            <person name="Clark K.F."/>
            <person name="Kohn A.B."/>
            <person name="Sadowski N."/>
            <person name="Timp W."/>
            <person name="Ptitsyn A."/>
            <person name="Khanna P."/>
            <person name="Romanova D.Y."/>
            <person name="Williams P."/>
            <person name="Greenwood S.J."/>
            <person name="Moroz L.L."/>
            <person name="Walt D.R."/>
            <person name="Bodnar A.G."/>
        </authorList>
    </citation>
    <scope>NUCLEOTIDE SEQUENCE</scope>
    <source>
        <strain evidence="2">GMGI-L3</strain>
    </source>
</reference>
<dbReference type="Pfam" id="PF22534">
    <property type="entry name" value="RFC_C"/>
    <property type="match status" value="1"/>
</dbReference>
<dbReference type="PANTHER" id="PTHR11669:SF1">
    <property type="entry name" value="REPLICATION FACTOR C SUBUNIT 3"/>
    <property type="match status" value="1"/>
</dbReference>
<dbReference type="Proteomes" id="UP000747542">
    <property type="component" value="Unassembled WGS sequence"/>
</dbReference>
<dbReference type="Gene3D" id="3.40.50.300">
    <property type="entry name" value="P-loop containing nucleotide triphosphate hydrolases"/>
    <property type="match status" value="2"/>
</dbReference>
<dbReference type="InterPro" id="IPR027417">
    <property type="entry name" value="P-loop_NTPase"/>
</dbReference>
<dbReference type="Pfam" id="PF13177">
    <property type="entry name" value="DNA_pol3_delta2"/>
    <property type="match status" value="1"/>
</dbReference>
<dbReference type="GO" id="GO:0006261">
    <property type="term" value="P:DNA-templated DNA replication"/>
    <property type="evidence" value="ECO:0007669"/>
    <property type="project" value="TreeGrafter"/>
</dbReference>
<dbReference type="GO" id="GO:0003689">
    <property type="term" value="F:DNA clamp loader activity"/>
    <property type="evidence" value="ECO:0007669"/>
    <property type="project" value="TreeGrafter"/>
</dbReference>
<dbReference type="GO" id="GO:0003677">
    <property type="term" value="F:DNA binding"/>
    <property type="evidence" value="ECO:0007669"/>
    <property type="project" value="InterPro"/>
</dbReference>
<accession>A0A8J5JVG7</accession>
<keyword evidence="3" id="KW-1185">Reference proteome</keyword>
<dbReference type="PANTHER" id="PTHR11669">
    <property type="entry name" value="REPLICATION FACTOR C / DNA POLYMERASE III GAMMA-TAU SUBUNIT"/>
    <property type="match status" value="1"/>
</dbReference>
<dbReference type="Gene3D" id="1.20.272.10">
    <property type="match status" value="1"/>
</dbReference>
<dbReference type="InterPro" id="IPR050238">
    <property type="entry name" value="DNA_Rep/Repair_Clamp_Loader"/>
</dbReference>
<keyword evidence="1" id="KW-0235">DNA replication</keyword>
<dbReference type="EMBL" id="JAHLQT010028504">
    <property type="protein sequence ID" value="KAG7161969.1"/>
    <property type="molecule type" value="Genomic_DNA"/>
</dbReference>